<dbReference type="Proteomes" id="UP001576776">
    <property type="component" value="Unassembled WGS sequence"/>
</dbReference>
<evidence type="ECO:0000259" key="4">
    <source>
        <dbReference type="PROSITE" id="PS50011"/>
    </source>
</evidence>
<keyword evidence="2" id="KW-0677">Repeat</keyword>
<dbReference type="InterPro" id="IPR036322">
    <property type="entry name" value="WD40_repeat_dom_sf"/>
</dbReference>
<dbReference type="Pfam" id="PF00069">
    <property type="entry name" value="Pkinase"/>
    <property type="match status" value="1"/>
</dbReference>
<name>A0ABV4YBV6_9CYAN</name>
<gene>
    <name evidence="5" type="ORF">ACE1B6_13665</name>
</gene>
<protein>
    <submittedName>
        <fullName evidence="5">Protein kinase</fullName>
    </submittedName>
</protein>
<feature type="repeat" description="WD" evidence="3">
    <location>
        <begin position="541"/>
        <end position="582"/>
    </location>
</feature>
<evidence type="ECO:0000313" key="6">
    <source>
        <dbReference type="Proteomes" id="UP001576776"/>
    </source>
</evidence>
<reference evidence="5 6" key="1">
    <citation type="submission" date="2024-09" db="EMBL/GenBank/DDBJ databases">
        <title>Floridaenema gen nov. (Aerosakkonemataceae, Aerosakkonematales ord. nov., Cyanobacteria) from benthic tropical and subtropical fresh waters, with the description of four new species.</title>
        <authorList>
            <person name="Moretto J.A."/>
            <person name="Berthold D.E."/>
            <person name="Lefler F.W."/>
            <person name="Huang I.-S."/>
            <person name="Laughinghouse H. IV."/>
        </authorList>
    </citation>
    <scope>NUCLEOTIDE SEQUENCE [LARGE SCALE GENOMIC DNA]</scope>
    <source>
        <strain evidence="5 6">BLCC-F154</strain>
    </source>
</reference>
<dbReference type="SUPFAM" id="SSF50978">
    <property type="entry name" value="WD40 repeat-like"/>
    <property type="match status" value="1"/>
</dbReference>
<dbReference type="Gene3D" id="3.30.200.20">
    <property type="entry name" value="Phosphorylase Kinase, domain 1"/>
    <property type="match status" value="1"/>
</dbReference>
<dbReference type="SUPFAM" id="SSF56112">
    <property type="entry name" value="Protein kinase-like (PK-like)"/>
    <property type="match status" value="1"/>
</dbReference>
<dbReference type="PANTHER" id="PTHR22847:SF637">
    <property type="entry name" value="WD REPEAT DOMAIN 5B"/>
    <property type="match status" value="1"/>
</dbReference>
<dbReference type="CDD" id="cd00200">
    <property type="entry name" value="WD40"/>
    <property type="match status" value="1"/>
</dbReference>
<dbReference type="SMART" id="SM00220">
    <property type="entry name" value="S_TKc"/>
    <property type="match status" value="1"/>
</dbReference>
<dbReference type="PANTHER" id="PTHR22847">
    <property type="entry name" value="WD40 REPEAT PROTEIN"/>
    <property type="match status" value="1"/>
</dbReference>
<dbReference type="Gene3D" id="1.10.510.10">
    <property type="entry name" value="Transferase(Phosphotransferase) domain 1"/>
    <property type="match status" value="1"/>
</dbReference>
<dbReference type="Pfam" id="PF00400">
    <property type="entry name" value="WD40"/>
    <property type="match status" value="7"/>
</dbReference>
<dbReference type="PRINTS" id="PR00320">
    <property type="entry name" value="GPROTEINBRPT"/>
</dbReference>
<organism evidence="5 6">
    <name type="scientific">Floridaenema fluviatile BLCC-F154</name>
    <dbReference type="NCBI Taxonomy" id="3153640"/>
    <lineage>
        <taxon>Bacteria</taxon>
        <taxon>Bacillati</taxon>
        <taxon>Cyanobacteriota</taxon>
        <taxon>Cyanophyceae</taxon>
        <taxon>Oscillatoriophycideae</taxon>
        <taxon>Aerosakkonematales</taxon>
        <taxon>Aerosakkonemataceae</taxon>
        <taxon>Floridanema</taxon>
        <taxon>Floridanema fluviatile</taxon>
    </lineage>
</organism>
<feature type="repeat" description="WD" evidence="3">
    <location>
        <begin position="324"/>
        <end position="365"/>
    </location>
</feature>
<dbReference type="PROSITE" id="PS50294">
    <property type="entry name" value="WD_REPEATS_REGION"/>
    <property type="match status" value="6"/>
</dbReference>
<feature type="repeat" description="WD" evidence="3">
    <location>
        <begin position="457"/>
        <end position="498"/>
    </location>
</feature>
<evidence type="ECO:0000256" key="1">
    <source>
        <dbReference type="ARBA" id="ARBA00022574"/>
    </source>
</evidence>
<feature type="repeat" description="WD" evidence="3">
    <location>
        <begin position="499"/>
        <end position="540"/>
    </location>
</feature>
<keyword evidence="5" id="KW-0808">Transferase</keyword>
<keyword evidence="6" id="KW-1185">Reference proteome</keyword>
<dbReference type="PROSITE" id="PS50011">
    <property type="entry name" value="PROTEIN_KINASE_DOM"/>
    <property type="match status" value="1"/>
</dbReference>
<keyword evidence="1 3" id="KW-0853">WD repeat</keyword>
<dbReference type="SMART" id="SM00320">
    <property type="entry name" value="WD40"/>
    <property type="match status" value="7"/>
</dbReference>
<dbReference type="InterPro" id="IPR011009">
    <property type="entry name" value="Kinase-like_dom_sf"/>
</dbReference>
<sequence length="617" mass="68749">MSYCLNPQCQHLVNPAETKFCLSCGSRLLLGDRYRAIKPLSHGGFGRTFLAVDEFKPSRPYCVIKQFFPQSQNAETAQKAAQMFHNEARHLEELGNHPQIAELLAYFDQDNHQYLVQEFIEGKNLEQELAENGVFTERQIWELLNDLLLVLRFVHDRQVIHRDIKPANIIRCSRDRQLVLVDFGAAKLMTGLALELTGTVIGSAGYIAPEQVLGRAIFASDLYSLGVTCLHLLTQVHPLQLYDTGEAVWVWRNYLKNPISDELGKVLDKLLETATAKRYQFAEEVLKDLNSHLFAADTKFLVPTISLLPNSPSLSRNWKYIGTIFGHSTRVLSLAFSPDGKTLASSSENGRIKRWSLDAGKIQAGSISVPSQTFFGGTGAINTIAFTPDGRFLISGDRGGRIEFWNLETGELNNSFCGHSAAVKLIKISDDGYFLASTGEDKNVKIWQFTNQELVYSFGEKSNMNAIAFCPKCPIIASAGESQEIKLWSLRTGKLIQSLGWSSGAVYDLAFSPDGKILAVGGYGRTIRIWNWETGELVNSLKSNLYSVRSLCFSPDGQTLASGGEDTTIKIWDWQNERLIASFPHHLQLVSCLAFSLDGEFLVSGSHDKSIKFWQGI</sequence>
<keyword evidence="5" id="KW-0418">Kinase</keyword>
<dbReference type="InterPro" id="IPR001680">
    <property type="entry name" value="WD40_rpt"/>
</dbReference>
<feature type="repeat" description="WD" evidence="3">
    <location>
        <begin position="416"/>
        <end position="457"/>
    </location>
</feature>
<dbReference type="InterPro" id="IPR015943">
    <property type="entry name" value="WD40/YVTN_repeat-like_dom_sf"/>
</dbReference>
<dbReference type="RefSeq" id="WP_413257793.1">
    <property type="nucleotide sequence ID" value="NZ_JBHFNS010000057.1"/>
</dbReference>
<dbReference type="EMBL" id="JBHFNS010000057">
    <property type="protein sequence ID" value="MFB2936294.1"/>
    <property type="molecule type" value="Genomic_DNA"/>
</dbReference>
<dbReference type="Gene3D" id="2.130.10.10">
    <property type="entry name" value="YVTN repeat-like/Quinoprotein amine dehydrogenase"/>
    <property type="match status" value="2"/>
</dbReference>
<dbReference type="InterPro" id="IPR020472">
    <property type="entry name" value="WD40_PAC1"/>
</dbReference>
<accession>A0ABV4YBV6</accession>
<dbReference type="InterPro" id="IPR000719">
    <property type="entry name" value="Prot_kinase_dom"/>
</dbReference>
<feature type="repeat" description="WD" evidence="3">
    <location>
        <begin position="374"/>
        <end position="415"/>
    </location>
</feature>
<proteinExistence type="predicted"/>
<dbReference type="GO" id="GO:0016301">
    <property type="term" value="F:kinase activity"/>
    <property type="evidence" value="ECO:0007669"/>
    <property type="project" value="UniProtKB-KW"/>
</dbReference>
<comment type="caution">
    <text evidence="5">The sequence shown here is derived from an EMBL/GenBank/DDBJ whole genome shotgun (WGS) entry which is preliminary data.</text>
</comment>
<dbReference type="CDD" id="cd14014">
    <property type="entry name" value="STKc_PknB_like"/>
    <property type="match status" value="1"/>
</dbReference>
<dbReference type="PROSITE" id="PS50082">
    <property type="entry name" value="WD_REPEATS_2"/>
    <property type="match status" value="7"/>
</dbReference>
<evidence type="ECO:0000256" key="3">
    <source>
        <dbReference type="PROSITE-ProRule" id="PRU00221"/>
    </source>
</evidence>
<feature type="domain" description="Protein kinase" evidence="4">
    <location>
        <begin position="34"/>
        <end position="295"/>
    </location>
</feature>
<evidence type="ECO:0000256" key="2">
    <source>
        <dbReference type="ARBA" id="ARBA00022737"/>
    </source>
</evidence>
<dbReference type="NCBIfam" id="NF045510">
    <property type="entry name" value="4Cys_prefix_kin"/>
    <property type="match status" value="1"/>
</dbReference>
<evidence type="ECO:0000313" key="5">
    <source>
        <dbReference type="EMBL" id="MFB2936294.1"/>
    </source>
</evidence>
<feature type="repeat" description="WD" evidence="3">
    <location>
        <begin position="583"/>
        <end position="617"/>
    </location>
</feature>